<sequence length="74" mass="8441">MQTLWGGHRLMNMFSDDYQPADPDQFGKIEGNRELIQPRLEWLCLSAHQVSRLVGVIGSLNEPIVGSLWSRMTI</sequence>
<organism evidence="1">
    <name type="scientific">Aeromonas caviae</name>
    <name type="common">Aeromonas punctata</name>
    <dbReference type="NCBI Taxonomy" id="648"/>
    <lineage>
        <taxon>Bacteria</taxon>
        <taxon>Pseudomonadati</taxon>
        <taxon>Pseudomonadota</taxon>
        <taxon>Gammaproteobacteria</taxon>
        <taxon>Aeromonadales</taxon>
        <taxon>Aeromonadaceae</taxon>
        <taxon>Aeromonas</taxon>
    </lineage>
</organism>
<gene>
    <name evidence="1" type="ORF">JC965_21950</name>
</gene>
<accession>A0A7T3X7H6</accession>
<name>A0A7T3X7H6_AERCA</name>
<dbReference type="EMBL" id="CP065937">
    <property type="protein sequence ID" value="QQA63431.1"/>
    <property type="molecule type" value="Genomic_DNA"/>
</dbReference>
<reference evidence="1" key="1">
    <citation type="submission" date="2020-12" db="EMBL/GenBank/DDBJ databases">
        <title>GES Beta-lactamases isolated from hospital effluents in Brazil.</title>
        <authorList>
            <person name="Conte D."/>
            <person name="Mesa D."/>
            <person name="Palmeiro J.K."/>
            <person name="Dalla-Costa L.M."/>
        </authorList>
    </citation>
    <scope>NUCLEOTIDE SEQUENCE [LARGE SCALE GENOMIC DNA]</scope>
    <source>
        <strain evidence="1">Aero21</strain>
    </source>
</reference>
<dbReference type="AlphaFoldDB" id="A0A7T3X7H6"/>
<evidence type="ECO:0000313" key="1">
    <source>
        <dbReference type="EMBL" id="QQA63431.1"/>
    </source>
</evidence>
<protein>
    <submittedName>
        <fullName evidence="1">Uncharacterized protein</fullName>
    </submittedName>
</protein>
<proteinExistence type="predicted"/>